<evidence type="ECO:0000313" key="2">
    <source>
        <dbReference type="Proteomes" id="UP000501812"/>
    </source>
</evidence>
<protein>
    <submittedName>
        <fullName evidence="1">Uncharacterized protein</fullName>
    </submittedName>
</protein>
<dbReference type="KEGG" id="luo:HHL09_13570"/>
<dbReference type="RefSeq" id="WP_169455169.1">
    <property type="nucleotide sequence ID" value="NZ_CP051774.1"/>
</dbReference>
<dbReference type="AlphaFoldDB" id="A0A858RJX1"/>
<dbReference type="EMBL" id="CP051774">
    <property type="protein sequence ID" value="QJE96768.1"/>
    <property type="molecule type" value="Genomic_DNA"/>
</dbReference>
<proteinExistence type="predicted"/>
<evidence type="ECO:0000313" key="1">
    <source>
        <dbReference type="EMBL" id="QJE96768.1"/>
    </source>
</evidence>
<gene>
    <name evidence="1" type="ORF">HHL09_13570</name>
</gene>
<reference evidence="1 2" key="1">
    <citation type="submission" date="2020-04" db="EMBL/GenBank/DDBJ databases">
        <title>Luteolibacter sp. G-1-1-1 isolated from soil.</title>
        <authorList>
            <person name="Dahal R.H."/>
        </authorList>
    </citation>
    <scope>NUCLEOTIDE SEQUENCE [LARGE SCALE GENOMIC DNA]</scope>
    <source>
        <strain evidence="1 2">G-1-1-1</strain>
    </source>
</reference>
<dbReference type="Proteomes" id="UP000501812">
    <property type="component" value="Chromosome"/>
</dbReference>
<organism evidence="1 2">
    <name type="scientific">Luteolibacter luteus</name>
    <dbReference type="NCBI Taxonomy" id="2728835"/>
    <lineage>
        <taxon>Bacteria</taxon>
        <taxon>Pseudomonadati</taxon>
        <taxon>Verrucomicrobiota</taxon>
        <taxon>Verrucomicrobiia</taxon>
        <taxon>Verrucomicrobiales</taxon>
        <taxon>Verrucomicrobiaceae</taxon>
        <taxon>Luteolibacter</taxon>
    </lineage>
</organism>
<sequence>MLTSRYLLLLAAAGGFALGHSLRSRSTDHRPEVAPEPALTAPTKATTISLPSAATLPASSDTAESLLKLPKTELYPRLALWLLDASESEIAGFWNAWHPTAGNQVEIDLLIFSQWAKRNPQAMIEAARTAGKEPTAWSAWAESDPQAALAAVGGPGPMRTAVMQSMAAKDPAWALKQLETDPSLKDVFVYLVDIAKAAHPDEPRAQIEFLDRFDKFQAASCFKSWAKDDPSRALVWLNERASPQLRESFLEVTKQANPELLEKLAEESQPGKMKKMLEAAAFAHLAELDPEKALEAARKIEVPRLAAERLTQLGRSLVEENPQQALEILAEVFAKFPDAHDRLSMIRFPNGVQYQQAGIDGARDFMNELVAKDPQRAMESVIGIEKALPEPSGTAKEFNRDPASVTVARAWVERDQAGFLGWSKLQADPAAHEASARVMAERLAQKMDYAGSIEWSAQIKDERSRTTAIYQAFPGWAEADPAAAGSWLEAVELEASMKDSLRASISKKP</sequence>
<name>A0A858RJX1_9BACT</name>
<accession>A0A858RJX1</accession>
<keyword evidence="2" id="KW-1185">Reference proteome</keyword>